<reference evidence="2" key="1">
    <citation type="submission" date="2020-07" db="EMBL/GenBank/DDBJ databases">
        <authorList>
            <person name="Lin J."/>
        </authorList>
    </citation>
    <scope>NUCLEOTIDE SEQUENCE</scope>
</reference>
<name>A0A6V7Q604_ANACO</name>
<feature type="region of interest" description="Disordered" evidence="1">
    <location>
        <begin position="215"/>
        <end position="256"/>
    </location>
</feature>
<protein>
    <submittedName>
        <fullName evidence="2">Uncharacterized protein</fullName>
    </submittedName>
</protein>
<accession>A0A6V7Q604</accession>
<sequence length="256" mass="27393">MVAVVVARWRWRWRWLQRRRWRARARARSAWAASNGVGNNLGEAADGTGLAASGGIGSDFGDNGVPDPPRRRGVGASVGSRSAAAEQGGVHGSGTGFLTLLAAEGLALLWVLDRLRRSKAGSTAAEPRGPRRRNRTRVVIWRASTDDVHPVNNQVRVLLWAFATIAPLPSERLSLDPFSPSPLLPSELELFPSPSPLLHPFSLFLRVFSKIQSSQPRMLREDPPPSASPSASSSSTSAAASSAAALRRPPSAATCQ</sequence>
<dbReference type="AlphaFoldDB" id="A0A6V7Q604"/>
<evidence type="ECO:0000256" key="1">
    <source>
        <dbReference type="SAM" id="MobiDB-lite"/>
    </source>
</evidence>
<feature type="region of interest" description="Disordered" evidence="1">
    <location>
        <begin position="55"/>
        <end position="80"/>
    </location>
</feature>
<dbReference type="EMBL" id="LR862133">
    <property type="protein sequence ID" value="CAD1838448.1"/>
    <property type="molecule type" value="Genomic_DNA"/>
</dbReference>
<organism evidence="2">
    <name type="scientific">Ananas comosus var. bracteatus</name>
    <name type="common">red pineapple</name>
    <dbReference type="NCBI Taxonomy" id="296719"/>
    <lineage>
        <taxon>Eukaryota</taxon>
        <taxon>Viridiplantae</taxon>
        <taxon>Streptophyta</taxon>
        <taxon>Embryophyta</taxon>
        <taxon>Tracheophyta</taxon>
        <taxon>Spermatophyta</taxon>
        <taxon>Magnoliopsida</taxon>
        <taxon>Liliopsida</taxon>
        <taxon>Poales</taxon>
        <taxon>Bromeliaceae</taxon>
        <taxon>Bromelioideae</taxon>
        <taxon>Ananas</taxon>
    </lineage>
</organism>
<proteinExistence type="predicted"/>
<evidence type="ECO:0000313" key="2">
    <source>
        <dbReference type="EMBL" id="CAD1838448.1"/>
    </source>
</evidence>
<feature type="compositionally biased region" description="Low complexity" evidence="1">
    <location>
        <begin position="228"/>
        <end position="256"/>
    </location>
</feature>
<gene>
    <name evidence="2" type="ORF">CB5_LOCUS21659</name>
</gene>